<proteinExistence type="predicted"/>
<sequence length="136" mass="15195">MTRAAIVELLHAGLSDKAIARQLHIGRPRVRDLRAELDIPKCPPGYRSAASIDDVFWRRAVPTDDGHLTWPGLDLARGSYINHAGRKQSVHRIAFRIGNGREPVGKVRTGCGTAGCIHPRHVDDQRMRNQYRAIFA</sequence>
<evidence type="ECO:0000313" key="1">
    <source>
        <dbReference type="EMBL" id="GFH34336.1"/>
    </source>
</evidence>
<name>A0A6A0AN09_9ACTN</name>
<dbReference type="AlphaFoldDB" id="A0A6A0AN09"/>
<dbReference type="RefSeq" id="WP_173261135.1">
    <property type="nucleotide sequence ID" value="NZ_BLLG01000001.1"/>
</dbReference>
<dbReference type="Proteomes" id="UP000484988">
    <property type="component" value="Unassembled WGS sequence"/>
</dbReference>
<comment type="caution">
    <text evidence="1">The sequence shown here is derived from an EMBL/GenBank/DDBJ whole genome shotgun (WGS) entry which is preliminary data.</text>
</comment>
<accession>A0A6A0AN09</accession>
<keyword evidence="2" id="KW-1185">Reference proteome</keyword>
<gene>
    <name evidence="1" type="ORF">SCWH03_05500</name>
</gene>
<organism evidence="1 2">
    <name type="scientific">Streptomyces pacificus</name>
    <dbReference type="NCBI Taxonomy" id="2705029"/>
    <lineage>
        <taxon>Bacteria</taxon>
        <taxon>Bacillati</taxon>
        <taxon>Actinomycetota</taxon>
        <taxon>Actinomycetes</taxon>
        <taxon>Kitasatosporales</taxon>
        <taxon>Streptomycetaceae</taxon>
        <taxon>Streptomyces</taxon>
    </lineage>
</organism>
<protein>
    <submittedName>
        <fullName evidence="1">Uncharacterized protein</fullName>
    </submittedName>
</protein>
<reference evidence="1 2" key="1">
    <citation type="submission" date="2020-02" db="EMBL/GenBank/DDBJ databases">
        <title>Whole Genome Shotgun Sequence of Streptomyces sp. strain CWH03.</title>
        <authorList>
            <person name="Dohra H."/>
            <person name="Kodani S."/>
            <person name="Yamamura H."/>
        </authorList>
    </citation>
    <scope>NUCLEOTIDE SEQUENCE [LARGE SCALE GENOMIC DNA]</scope>
    <source>
        <strain evidence="1 2">CWH03</strain>
    </source>
</reference>
<dbReference type="EMBL" id="BLLG01000001">
    <property type="protein sequence ID" value="GFH34336.1"/>
    <property type="molecule type" value="Genomic_DNA"/>
</dbReference>
<evidence type="ECO:0000313" key="2">
    <source>
        <dbReference type="Proteomes" id="UP000484988"/>
    </source>
</evidence>